<gene>
    <name evidence="7" type="ORF">RDB_LOCUS28677</name>
</gene>
<dbReference type="InterPro" id="IPR013248">
    <property type="entry name" value="Psh3/Shr3"/>
</dbReference>
<feature type="transmembrane region" description="Helical" evidence="6">
    <location>
        <begin position="45"/>
        <end position="76"/>
    </location>
</feature>
<feature type="compositionally biased region" description="Basic residues" evidence="5">
    <location>
        <begin position="446"/>
        <end position="456"/>
    </location>
</feature>
<protein>
    <recommendedName>
        <fullName evidence="9">Etoposide-induced protein 2.4-domain-containing protein</fullName>
    </recommendedName>
</protein>
<feature type="transmembrane region" description="Helical" evidence="6">
    <location>
        <begin position="258"/>
        <end position="278"/>
    </location>
</feature>
<evidence type="ECO:0000256" key="4">
    <source>
        <dbReference type="ARBA" id="ARBA00023136"/>
    </source>
</evidence>
<comment type="caution">
    <text evidence="7">The sequence shown here is derived from an EMBL/GenBank/DDBJ whole genome shotgun (WGS) entry which is preliminary data.</text>
</comment>
<dbReference type="GO" id="GO:0005783">
    <property type="term" value="C:endoplasmic reticulum"/>
    <property type="evidence" value="ECO:0007669"/>
    <property type="project" value="TreeGrafter"/>
</dbReference>
<keyword evidence="2 6" id="KW-0812">Transmembrane</keyword>
<evidence type="ECO:0000256" key="5">
    <source>
        <dbReference type="SAM" id="MobiDB-lite"/>
    </source>
</evidence>
<evidence type="ECO:0000256" key="3">
    <source>
        <dbReference type="ARBA" id="ARBA00022989"/>
    </source>
</evidence>
<feature type="transmembrane region" description="Helical" evidence="6">
    <location>
        <begin position="202"/>
        <end position="220"/>
    </location>
</feature>
<dbReference type="Proteomes" id="UP000663831">
    <property type="component" value="Unassembled WGS sequence"/>
</dbReference>
<dbReference type="Pfam" id="PF08229">
    <property type="entry name" value="SHR3_chaperone"/>
    <property type="match status" value="1"/>
</dbReference>
<dbReference type="GO" id="GO:0016020">
    <property type="term" value="C:membrane"/>
    <property type="evidence" value="ECO:0007669"/>
    <property type="project" value="UniProtKB-SubCell"/>
</dbReference>
<feature type="transmembrane region" description="Helical" evidence="6">
    <location>
        <begin position="324"/>
        <end position="351"/>
    </location>
</feature>
<dbReference type="GO" id="GO:0016236">
    <property type="term" value="P:macroautophagy"/>
    <property type="evidence" value="ECO:0007669"/>
    <property type="project" value="TreeGrafter"/>
</dbReference>
<evidence type="ECO:0000313" key="7">
    <source>
        <dbReference type="EMBL" id="CAE6417518.1"/>
    </source>
</evidence>
<dbReference type="OrthoDB" id="266518at2759"/>
<evidence type="ECO:0000256" key="2">
    <source>
        <dbReference type="ARBA" id="ARBA00022692"/>
    </source>
</evidence>
<comment type="subcellular location">
    <subcellularLocation>
        <location evidence="1">Membrane</location>
        <topology evidence="1">Multi-pass membrane protein</topology>
    </subcellularLocation>
</comment>
<keyword evidence="3 6" id="KW-1133">Transmembrane helix</keyword>
<proteinExistence type="predicted"/>
<feature type="transmembrane region" description="Helical" evidence="6">
    <location>
        <begin position="168"/>
        <end position="190"/>
    </location>
</feature>
<dbReference type="PANTHER" id="PTHR21389:SF0">
    <property type="entry name" value="ETOPOSIDE-INDUCED PROTEIN 2.4 HOMOLOG"/>
    <property type="match status" value="1"/>
</dbReference>
<evidence type="ECO:0008006" key="9">
    <source>
        <dbReference type="Google" id="ProtNLM"/>
    </source>
</evidence>
<accession>A0A8H3AEQ2</accession>
<feature type="transmembrane region" description="Helical" evidence="6">
    <location>
        <begin position="285"/>
        <end position="304"/>
    </location>
</feature>
<dbReference type="SMART" id="SM00786">
    <property type="entry name" value="SHR3_chaperone"/>
    <property type="match status" value="1"/>
</dbReference>
<sequence length="456" mass="50145">MGVRAALAVCGTWFLLGNLSTHWIADWGTLWQPPLTDAHLRTSAAYYHILASMEGVLTLVPVAVAGLGGVALLWSFRDGRAGNLMFDGASLCLTHLSEPLPSTVSSIPKSAKEATLNLASYHLVCSVALTGVLILQAARFWAESPDGDEEDWGTEADSEVRSNVFKSLLLNSLSLASIYTLDLIFVPLLASKQERWFHRNFGSLYTVFWLLPVIGVSLYLNSTFSSGLAKRVLHLQHGRSVAPTPTGFSGMLNTIATSAYRVILIFSYMSISLVLSYVPIVGSTAAFIFVCWIDAFYCFEFIWIARGMKLSERVRYEEERWAYFLAFGLPSTAMCMSGSSLANAAVFALVYPAYIIMAMYTNPMPVNPYQPIPPAEYDPNPAPIFPSPFIPIRIPFFVPVIWLNDQVAKILDVSTGGRRRTPSSAGPGIQMEGVEEGVGRSQRAGFRLRKDARKLD</sequence>
<dbReference type="AlphaFoldDB" id="A0A8H3AEQ2"/>
<evidence type="ECO:0000256" key="6">
    <source>
        <dbReference type="SAM" id="Phobius"/>
    </source>
</evidence>
<keyword evidence="4 6" id="KW-0472">Membrane</keyword>
<dbReference type="EMBL" id="CAJMWV010000840">
    <property type="protein sequence ID" value="CAE6417518.1"/>
    <property type="molecule type" value="Genomic_DNA"/>
</dbReference>
<evidence type="ECO:0000313" key="8">
    <source>
        <dbReference type="Proteomes" id="UP000663831"/>
    </source>
</evidence>
<dbReference type="PANTHER" id="PTHR21389">
    <property type="entry name" value="P53 INDUCED PROTEIN"/>
    <property type="match status" value="1"/>
</dbReference>
<evidence type="ECO:0000256" key="1">
    <source>
        <dbReference type="ARBA" id="ARBA00004141"/>
    </source>
</evidence>
<reference evidence="7" key="1">
    <citation type="submission" date="2021-01" db="EMBL/GenBank/DDBJ databases">
        <authorList>
            <person name="Kaushik A."/>
        </authorList>
    </citation>
    <scope>NUCLEOTIDE SEQUENCE</scope>
    <source>
        <strain evidence="7">AG3-1AP</strain>
    </source>
</reference>
<feature type="region of interest" description="Disordered" evidence="5">
    <location>
        <begin position="416"/>
        <end position="456"/>
    </location>
</feature>
<name>A0A8H3AEQ2_9AGAM</name>
<organism evidence="7 8">
    <name type="scientific">Rhizoctonia solani</name>
    <dbReference type="NCBI Taxonomy" id="456999"/>
    <lineage>
        <taxon>Eukaryota</taxon>
        <taxon>Fungi</taxon>
        <taxon>Dikarya</taxon>
        <taxon>Basidiomycota</taxon>
        <taxon>Agaricomycotina</taxon>
        <taxon>Agaricomycetes</taxon>
        <taxon>Cantharellales</taxon>
        <taxon>Ceratobasidiaceae</taxon>
        <taxon>Rhizoctonia</taxon>
    </lineage>
</organism>